<reference evidence="9" key="1">
    <citation type="journal article" date="2020" name="Nature">
        <title>Giant virus diversity and host interactions through global metagenomics.</title>
        <authorList>
            <person name="Schulz F."/>
            <person name="Roux S."/>
            <person name="Paez-Espino D."/>
            <person name="Jungbluth S."/>
            <person name="Walsh D.A."/>
            <person name="Denef V.J."/>
            <person name="McMahon K.D."/>
            <person name="Konstantinidis K.T."/>
            <person name="Eloe-Fadrosh E.A."/>
            <person name="Kyrpides N.C."/>
            <person name="Woyke T."/>
        </authorList>
    </citation>
    <scope>NUCLEOTIDE SEQUENCE</scope>
    <source>
        <strain evidence="9">GVMAG-M-3300009182-78</strain>
    </source>
</reference>
<evidence type="ECO:0000259" key="8">
    <source>
        <dbReference type="PROSITE" id="PS52039"/>
    </source>
</evidence>
<dbReference type="GO" id="GO:0003677">
    <property type="term" value="F:DNA binding"/>
    <property type="evidence" value="ECO:0007669"/>
    <property type="project" value="UniProtKB-KW"/>
</dbReference>
<evidence type="ECO:0000256" key="5">
    <source>
        <dbReference type="ARBA" id="ARBA00023125"/>
    </source>
</evidence>
<protein>
    <recommendedName>
        <fullName evidence="3">DNA topoisomerase</fullName>
        <ecNumber evidence="3">5.6.2.1</ecNumber>
    </recommendedName>
</protein>
<feature type="domain" description="Topo IA-type catalytic" evidence="8">
    <location>
        <begin position="130"/>
        <end position="596"/>
    </location>
</feature>
<dbReference type="Gene3D" id="1.10.290.10">
    <property type="entry name" value="Topoisomerase I, domain 4"/>
    <property type="match status" value="1"/>
</dbReference>
<evidence type="ECO:0000259" key="7">
    <source>
        <dbReference type="PROSITE" id="PS50880"/>
    </source>
</evidence>
<evidence type="ECO:0000256" key="1">
    <source>
        <dbReference type="ARBA" id="ARBA00000213"/>
    </source>
</evidence>
<dbReference type="SMART" id="SM00437">
    <property type="entry name" value="TOP1Ac"/>
    <property type="match status" value="1"/>
</dbReference>
<comment type="catalytic activity">
    <reaction evidence="1">
        <text>ATP-independent breakage of single-stranded DNA, followed by passage and rejoining.</text>
        <dbReference type="EC" id="5.6.2.1"/>
    </reaction>
</comment>
<dbReference type="InterPro" id="IPR013825">
    <property type="entry name" value="Topo_IA_cen_sub2"/>
</dbReference>
<dbReference type="InterPro" id="IPR023405">
    <property type="entry name" value="Topo_IA_core_domain"/>
</dbReference>
<organism evidence="9">
    <name type="scientific">viral metagenome</name>
    <dbReference type="NCBI Taxonomy" id="1070528"/>
    <lineage>
        <taxon>unclassified sequences</taxon>
        <taxon>metagenomes</taxon>
        <taxon>organismal metagenomes</taxon>
    </lineage>
</organism>
<keyword evidence="4" id="KW-0799">Topoisomerase</keyword>
<dbReference type="PANTHER" id="PTHR42785:SF1">
    <property type="entry name" value="DNA TOPOISOMERASE"/>
    <property type="match status" value="1"/>
</dbReference>
<dbReference type="Gene3D" id="1.10.460.10">
    <property type="entry name" value="Topoisomerase I, domain 2"/>
    <property type="match status" value="2"/>
</dbReference>
<feature type="domain" description="Toprim" evidence="7">
    <location>
        <begin position="3"/>
        <end position="114"/>
    </location>
</feature>
<dbReference type="AlphaFoldDB" id="A0A6C0B0G6"/>
<evidence type="ECO:0000256" key="4">
    <source>
        <dbReference type="ARBA" id="ARBA00023029"/>
    </source>
</evidence>
<dbReference type="InterPro" id="IPR006171">
    <property type="entry name" value="TOPRIM_dom"/>
</dbReference>
<dbReference type="GO" id="GO:0003917">
    <property type="term" value="F:DNA topoisomerase type I (single strand cut, ATP-independent) activity"/>
    <property type="evidence" value="ECO:0007669"/>
    <property type="project" value="UniProtKB-EC"/>
</dbReference>
<dbReference type="PROSITE" id="PS52039">
    <property type="entry name" value="TOPO_IA_2"/>
    <property type="match status" value="1"/>
</dbReference>
<dbReference type="PANTHER" id="PTHR42785">
    <property type="entry name" value="DNA TOPOISOMERASE, TYPE IA, CORE"/>
    <property type="match status" value="1"/>
</dbReference>
<dbReference type="SMART" id="SM00436">
    <property type="entry name" value="TOP1Bc"/>
    <property type="match status" value="1"/>
</dbReference>
<evidence type="ECO:0000313" key="9">
    <source>
        <dbReference type="EMBL" id="QHS85261.1"/>
    </source>
</evidence>
<accession>A0A6C0B0G6</accession>
<dbReference type="InterPro" id="IPR013824">
    <property type="entry name" value="Topo_IA_cen_sub1"/>
</dbReference>
<proteinExistence type="inferred from homology"/>
<comment type="similarity">
    <text evidence="2">Belongs to the type IA topoisomerase family.</text>
</comment>
<dbReference type="InterPro" id="IPR023406">
    <property type="entry name" value="Topo_IA_AS"/>
</dbReference>
<dbReference type="InterPro" id="IPR013497">
    <property type="entry name" value="Topo_IA_cen"/>
</dbReference>
<keyword evidence="5" id="KW-0238">DNA-binding</keyword>
<dbReference type="PROSITE" id="PS50880">
    <property type="entry name" value="TOPRIM"/>
    <property type="match status" value="1"/>
</dbReference>
<dbReference type="InterPro" id="IPR003602">
    <property type="entry name" value="Topo_IA_DNA-bd_dom"/>
</dbReference>
<dbReference type="EC" id="5.6.2.1" evidence="3"/>
<name>A0A6C0B0G6_9ZZZZ</name>
<dbReference type="Pfam" id="PF01751">
    <property type="entry name" value="Toprim"/>
    <property type="match status" value="1"/>
</dbReference>
<keyword evidence="6" id="KW-0413">Isomerase</keyword>
<dbReference type="Gene3D" id="3.40.50.140">
    <property type="match status" value="1"/>
</dbReference>
<evidence type="ECO:0000256" key="3">
    <source>
        <dbReference type="ARBA" id="ARBA00012891"/>
    </source>
</evidence>
<dbReference type="PROSITE" id="PS00396">
    <property type="entry name" value="TOPO_IA_1"/>
    <property type="match status" value="1"/>
</dbReference>
<dbReference type="InterPro" id="IPR013826">
    <property type="entry name" value="Topo_IA_cen_sub3"/>
</dbReference>
<dbReference type="GO" id="GO:0006265">
    <property type="term" value="P:DNA topological change"/>
    <property type="evidence" value="ECO:0007669"/>
    <property type="project" value="InterPro"/>
</dbReference>
<dbReference type="InterPro" id="IPR000380">
    <property type="entry name" value="Topo_IA"/>
</dbReference>
<dbReference type="Pfam" id="PF01131">
    <property type="entry name" value="Topoisom_bac"/>
    <property type="match status" value="1"/>
</dbReference>
<dbReference type="Gene3D" id="2.70.20.10">
    <property type="entry name" value="Topoisomerase I, domain 3"/>
    <property type="match status" value="1"/>
</dbReference>
<evidence type="ECO:0000256" key="2">
    <source>
        <dbReference type="ARBA" id="ARBA00009446"/>
    </source>
</evidence>
<dbReference type="EMBL" id="MN739042">
    <property type="protein sequence ID" value="QHS85261.1"/>
    <property type="molecule type" value="Genomic_DNA"/>
</dbReference>
<dbReference type="PRINTS" id="PR00417">
    <property type="entry name" value="PRTPISMRASEI"/>
</dbReference>
<dbReference type="SUPFAM" id="SSF56712">
    <property type="entry name" value="Prokaryotic type I DNA topoisomerase"/>
    <property type="match status" value="1"/>
</dbReference>
<dbReference type="SMART" id="SM00493">
    <property type="entry name" value="TOPRIM"/>
    <property type="match status" value="1"/>
</dbReference>
<sequence length="799" mass="92707">MSNTLVIVESPAKCKKIESYLGPGYKCIASFGHIRQLSSLKNIDIHNNFQPTFELIDDKKKIMHVDFLRKEIALSEDIILATDDDREGEAIAWHICDLFGLPIDSTKRIVFHEITENAIQSAVRYPRKIDMNKVHSQQARQILDLLVGFTVTPMLWKYISQTSEHSLSSGRCQTPALRIIYDNQVEINNAPQQKVYNTIGYFTTKCIPFELNKQFENEIEVTEFLEESANFQHIYTRSSVECVLKQPPEPLTTSRIQQVASNEMHISPKETMKLCQTLYEAGYITYMRTDSKKYSDEFIETAKKYITQQYNHDKYIHPYVHLLSNKEANNIEEKKEKKEIKKKNNLVSQNAHEAIRPTNIIMKTIPDNMKPREKRLYQIIWQTTIESCMAPAEYLTFKNKISTYINNVYYSSSSELPHFLGWKIINHKNNSEKEKEYHYFQQLKSNRDVEYVKIISKCILKNQKQHYTEAKLVQLLEEYGIGRPSTFSSLVEKVQERGYVKKQDIEGKSIACLDFELDEDTITKINIVKDFGAEKNKLVIQPLGILAIEFLNTHFDSIFNYDYTKNMENELDKVCKDEVIWHEVCRTCFYEVNQLCQTLQEGQHEKYSVKIDNAHTYMMGKYGPVIKYVGMDSNNTNKNIVTFLPAKTDGVDLKKLEQGLYTVDELILEKSINQVELGQYRGFPLLLKKGKYGLYATWGNNSKSLQTLGNRPLVNITLEEVLDIIETSSSTSVISAPGIIRIISNDISIRQGKYGDYIFYKTKKMTKPLFLKLDGFKEDYKICNKECFISWFSKEHIAL</sequence>
<dbReference type="InterPro" id="IPR003601">
    <property type="entry name" value="Topo_IA_2"/>
</dbReference>
<evidence type="ECO:0000256" key="6">
    <source>
        <dbReference type="ARBA" id="ARBA00023235"/>
    </source>
</evidence>
<dbReference type="CDD" id="cd00186">
    <property type="entry name" value="TOP1Ac"/>
    <property type="match status" value="1"/>
</dbReference>